<gene>
    <name evidence="1" type="ORF">DERP_006762</name>
</gene>
<comment type="caution">
    <text evidence="1">The sequence shown here is derived from an EMBL/GenBank/DDBJ whole genome shotgun (WGS) entry which is preliminary data.</text>
</comment>
<name>A0ABQ8IRX8_DERPT</name>
<accession>A0ABQ8IRX8</accession>
<proteinExistence type="predicted"/>
<dbReference type="Proteomes" id="UP000887458">
    <property type="component" value="Unassembled WGS sequence"/>
</dbReference>
<reference evidence="1 2" key="1">
    <citation type="journal article" date="2018" name="J. Allergy Clin. Immunol.">
        <title>High-quality assembly of Dermatophagoides pteronyssinus genome and transcriptome reveals a wide range of novel allergens.</title>
        <authorList>
            <person name="Liu X.Y."/>
            <person name="Yang K.Y."/>
            <person name="Wang M.Q."/>
            <person name="Kwok J.S."/>
            <person name="Zeng X."/>
            <person name="Yang Z."/>
            <person name="Xiao X.J."/>
            <person name="Lau C.P."/>
            <person name="Li Y."/>
            <person name="Huang Z.M."/>
            <person name="Ba J.G."/>
            <person name="Yim A.K."/>
            <person name="Ouyang C.Y."/>
            <person name="Ngai S.M."/>
            <person name="Chan T.F."/>
            <person name="Leung E.L."/>
            <person name="Liu L."/>
            <person name="Liu Z.G."/>
            <person name="Tsui S.K."/>
        </authorList>
    </citation>
    <scope>NUCLEOTIDE SEQUENCE [LARGE SCALE GENOMIC DNA]</scope>
    <source>
        <strain evidence="1">Derp</strain>
    </source>
</reference>
<sequence>MVNRQLDKHTKKILNVFLFKACVYIRTIYVCCFSYACESCILQLHGKFTRDSNSSYKNKFFSDESQLEFTDLYNMRNVMCE</sequence>
<reference evidence="1 2" key="2">
    <citation type="journal article" date="2022" name="Mol. Biol. Evol.">
        <title>Comparative Genomics Reveals Insights into the Divergent Evolution of Astigmatic Mites and Household Pest Adaptations.</title>
        <authorList>
            <person name="Xiong Q."/>
            <person name="Wan A.T."/>
            <person name="Liu X."/>
            <person name="Fung C.S."/>
            <person name="Xiao X."/>
            <person name="Malainual N."/>
            <person name="Hou J."/>
            <person name="Wang L."/>
            <person name="Wang M."/>
            <person name="Yang K.Y."/>
            <person name="Cui Y."/>
            <person name="Leung E.L."/>
            <person name="Nong W."/>
            <person name="Shin S.K."/>
            <person name="Au S.W."/>
            <person name="Jeong K.Y."/>
            <person name="Chew F.T."/>
            <person name="Hui J.H."/>
            <person name="Leung T.F."/>
            <person name="Tungtrongchitr A."/>
            <person name="Zhong N."/>
            <person name="Liu Z."/>
            <person name="Tsui S.K."/>
        </authorList>
    </citation>
    <scope>NUCLEOTIDE SEQUENCE [LARGE SCALE GENOMIC DNA]</scope>
    <source>
        <strain evidence="1">Derp</strain>
    </source>
</reference>
<organism evidence="1 2">
    <name type="scientific">Dermatophagoides pteronyssinus</name>
    <name type="common">European house dust mite</name>
    <dbReference type="NCBI Taxonomy" id="6956"/>
    <lineage>
        <taxon>Eukaryota</taxon>
        <taxon>Metazoa</taxon>
        <taxon>Ecdysozoa</taxon>
        <taxon>Arthropoda</taxon>
        <taxon>Chelicerata</taxon>
        <taxon>Arachnida</taxon>
        <taxon>Acari</taxon>
        <taxon>Acariformes</taxon>
        <taxon>Sarcoptiformes</taxon>
        <taxon>Astigmata</taxon>
        <taxon>Psoroptidia</taxon>
        <taxon>Analgoidea</taxon>
        <taxon>Pyroglyphidae</taxon>
        <taxon>Dermatophagoidinae</taxon>
        <taxon>Dermatophagoides</taxon>
    </lineage>
</organism>
<dbReference type="EMBL" id="NJHN03000123">
    <property type="protein sequence ID" value="KAH9413076.1"/>
    <property type="molecule type" value="Genomic_DNA"/>
</dbReference>
<evidence type="ECO:0000313" key="1">
    <source>
        <dbReference type="EMBL" id="KAH9413076.1"/>
    </source>
</evidence>
<protein>
    <submittedName>
        <fullName evidence="1">Uncharacterized protein</fullName>
    </submittedName>
</protein>
<evidence type="ECO:0000313" key="2">
    <source>
        <dbReference type="Proteomes" id="UP000887458"/>
    </source>
</evidence>
<keyword evidence="2" id="KW-1185">Reference proteome</keyword>